<dbReference type="GO" id="GO:0004222">
    <property type="term" value="F:metalloendopeptidase activity"/>
    <property type="evidence" value="ECO:0007669"/>
    <property type="project" value="TreeGrafter"/>
</dbReference>
<evidence type="ECO:0000256" key="7">
    <source>
        <dbReference type="SAM" id="Phobius"/>
    </source>
</evidence>
<dbReference type="Pfam" id="PF01551">
    <property type="entry name" value="Peptidase_M23"/>
    <property type="match status" value="1"/>
</dbReference>
<keyword evidence="3" id="KW-0479">Metal-binding</keyword>
<dbReference type="Gene3D" id="2.70.70.10">
    <property type="entry name" value="Glucose Permease (Domain IIA)"/>
    <property type="match status" value="1"/>
</dbReference>
<proteinExistence type="predicted"/>
<feature type="transmembrane region" description="Helical" evidence="7">
    <location>
        <begin position="20"/>
        <end position="42"/>
    </location>
</feature>
<keyword evidence="7" id="KW-0472">Membrane</keyword>
<dbReference type="GO" id="GO:0006508">
    <property type="term" value="P:proteolysis"/>
    <property type="evidence" value="ECO:0007669"/>
    <property type="project" value="UniProtKB-KW"/>
</dbReference>
<comment type="cofactor">
    <cofactor evidence="1">
        <name>Zn(2+)</name>
        <dbReference type="ChEBI" id="CHEBI:29105"/>
    </cofactor>
</comment>
<dbReference type="eggNOG" id="COG0739">
    <property type="taxonomic scope" value="Bacteria"/>
</dbReference>
<name>V4RMI3_9HYPH</name>
<dbReference type="GO" id="GO:0046872">
    <property type="term" value="F:metal ion binding"/>
    <property type="evidence" value="ECO:0007669"/>
    <property type="project" value="UniProtKB-KW"/>
</dbReference>
<dbReference type="Proteomes" id="UP000017819">
    <property type="component" value="Unassembled WGS sequence"/>
</dbReference>
<dbReference type="InterPro" id="IPR011055">
    <property type="entry name" value="Dup_hybrid_motif"/>
</dbReference>
<evidence type="ECO:0000256" key="6">
    <source>
        <dbReference type="ARBA" id="ARBA00023049"/>
    </source>
</evidence>
<keyword evidence="5" id="KW-0862">Zinc</keyword>
<dbReference type="SUPFAM" id="SSF51261">
    <property type="entry name" value="Duplicated hybrid motif"/>
    <property type="match status" value="1"/>
</dbReference>
<dbReference type="PANTHER" id="PTHR21666">
    <property type="entry name" value="PEPTIDASE-RELATED"/>
    <property type="match status" value="1"/>
</dbReference>
<organism evidence="9 10">
    <name type="scientific">Lutibaculum baratangense AMV1</name>
    <dbReference type="NCBI Taxonomy" id="631454"/>
    <lineage>
        <taxon>Bacteria</taxon>
        <taxon>Pseudomonadati</taxon>
        <taxon>Pseudomonadota</taxon>
        <taxon>Alphaproteobacteria</taxon>
        <taxon>Hyphomicrobiales</taxon>
        <taxon>Tepidamorphaceae</taxon>
        <taxon>Lutibaculum</taxon>
    </lineage>
</organism>
<accession>V4RMI3</accession>
<evidence type="ECO:0000256" key="3">
    <source>
        <dbReference type="ARBA" id="ARBA00022723"/>
    </source>
</evidence>
<protein>
    <submittedName>
        <fullName evidence="9">Membrane protein</fullName>
    </submittedName>
</protein>
<comment type="caution">
    <text evidence="9">The sequence shown here is derived from an EMBL/GenBank/DDBJ whole genome shotgun (WGS) entry which is preliminary data.</text>
</comment>
<evidence type="ECO:0000313" key="9">
    <source>
        <dbReference type="EMBL" id="ESR26484.1"/>
    </source>
</evidence>
<evidence type="ECO:0000256" key="1">
    <source>
        <dbReference type="ARBA" id="ARBA00001947"/>
    </source>
</evidence>
<dbReference type="InterPro" id="IPR016047">
    <property type="entry name" value="M23ase_b-sheet_dom"/>
</dbReference>
<evidence type="ECO:0000259" key="8">
    <source>
        <dbReference type="Pfam" id="PF01551"/>
    </source>
</evidence>
<keyword evidence="10" id="KW-1185">Reference proteome</keyword>
<evidence type="ECO:0000256" key="4">
    <source>
        <dbReference type="ARBA" id="ARBA00022801"/>
    </source>
</evidence>
<dbReference type="CDD" id="cd12797">
    <property type="entry name" value="M23_peptidase"/>
    <property type="match status" value="1"/>
</dbReference>
<sequence length="636" mass="67884">MTRSAQDQLPDRHFLNLRWLACTCLTGLAGGTLIAGALFIAADRQAQFAEAPRMAVGQAEAAFQRPSAFGSGKTDRLVVLPRRAASRQVIQESSTRSVGGKEFVNVRSYIRAGGNLALNRGDHAERAPKFDPVRIYAEVGAFSAGKADDAPATKQDDPGDENVAVAFSDLSASLAQFDEADLLSPEEVSETVRETAAFLPEGTAFAVPMIFPVGTGTAGWATAAASLGPAAAGDLVSSFGANVTTIAKSGASLPEEATDEMSVTLNAGDTLRSVLLAHGATEDEADEILAALGRGGQAPSLRPGEEVRLTIAQAGESERHRPVRVSLPSERGHPLTVALAGNGFQRMANVIAPAMLRPSQGASARQGPRANVYDALWETGAELEIPEPLVSELIHIFAFDVDFQRTTSPGDTIEVFFTDTDEDGEQAQPEILFASITTRGETHRFYRYRTPDDGEMDYYDPTGKSARKFLLRKPAPNTVFTSGFGMRRHPILGYSRMHTGVDWAARTGTPIIAAGNGKVVQAGWSSGYGQRVEIQHANGYLSTYSHMSAISVKEGQSVHQGQLIGKIGSTGRSTGPHLHYEVKVNGRFVDPMRIRLPRGRVLDGRVLAGFEKEKARIEALMNRSPASTRVASAGGA</sequence>
<keyword evidence="7" id="KW-0812">Transmembrane</keyword>
<dbReference type="InterPro" id="IPR050570">
    <property type="entry name" value="Cell_wall_metabolism_enzyme"/>
</dbReference>
<feature type="domain" description="M23ase beta-sheet core" evidence="8">
    <location>
        <begin position="496"/>
        <end position="591"/>
    </location>
</feature>
<dbReference type="PANTHER" id="PTHR21666:SF288">
    <property type="entry name" value="CELL DIVISION PROTEIN YTFB"/>
    <property type="match status" value="1"/>
</dbReference>
<dbReference type="AlphaFoldDB" id="V4RMI3"/>
<keyword evidence="2" id="KW-0645">Protease</keyword>
<evidence type="ECO:0000313" key="10">
    <source>
        <dbReference type="Proteomes" id="UP000017819"/>
    </source>
</evidence>
<evidence type="ECO:0000256" key="2">
    <source>
        <dbReference type="ARBA" id="ARBA00022670"/>
    </source>
</evidence>
<dbReference type="FunFam" id="2.70.70.10:FF:000006">
    <property type="entry name" value="M23 family peptidase"/>
    <property type="match status" value="1"/>
</dbReference>
<evidence type="ECO:0000256" key="5">
    <source>
        <dbReference type="ARBA" id="ARBA00022833"/>
    </source>
</evidence>
<keyword evidence="6" id="KW-0482">Metalloprotease</keyword>
<dbReference type="EMBL" id="AWXZ01000015">
    <property type="protein sequence ID" value="ESR26484.1"/>
    <property type="molecule type" value="Genomic_DNA"/>
</dbReference>
<dbReference type="Gene3D" id="3.10.450.350">
    <property type="match status" value="2"/>
</dbReference>
<keyword evidence="4" id="KW-0378">Hydrolase</keyword>
<reference evidence="9 10" key="1">
    <citation type="journal article" date="2014" name="Genome Announc.">
        <title>Draft Genome Sequence of Lutibaculum baratangense Strain AMV1T, Isolated from a Mud Volcano in Andamans, India.</title>
        <authorList>
            <person name="Singh A."/>
            <person name="Sreenivas A."/>
            <person name="Sathyanarayana Reddy G."/>
            <person name="Pinnaka A.K."/>
            <person name="Shivaji S."/>
        </authorList>
    </citation>
    <scope>NUCLEOTIDE SEQUENCE [LARGE SCALE GENOMIC DNA]</scope>
    <source>
        <strain evidence="9 10">AMV1</strain>
    </source>
</reference>
<dbReference type="STRING" id="631454.N177_0984"/>
<gene>
    <name evidence="9" type="ORF">N177_0984</name>
</gene>
<keyword evidence="7" id="KW-1133">Transmembrane helix</keyword>